<feature type="transmembrane region" description="Helical" evidence="6">
    <location>
        <begin position="78"/>
        <end position="100"/>
    </location>
</feature>
<dbReference type="CDD" id="cd13125">
    <property type="entry name" value="MATE_like_10"/>
    <property type="match status" value="1"/>
</dbReference>
<evidence type="ECO:0000256" key="4">
    <source>
        <dbReference type="ARBA" id="ARBA00022989"/>
    </source>
</evidence>
<gene>
    <name evidence="7" type="ORF">Q4Q35_14010</name>
</gene>
<evidence type="ECO:0000313" key="8">
    <source>
        <dbReference type="Proteomes" id="UP001176883"/>
    </source>
</evidence>
<feature type="transmembrane region" description="Helical" evidence="6">
    <location>
        <begin position="296"/>
        <end position="314"/>
    </location>
</feature>
<comment type="subcellular location">
    <subcellularLocation>
        <location evidence="1">Cell membrane</location>
        <topology evidence="1">Multi-pass membrane protein</topology>
    </subcellularLocation>
</comment>
<proteinExistence type="predicted"/>
<evidence type="ECO:0000256" key="2">
    <source>
        <dbReference type="ARBA" id="ARBA00022475"/>
    </source>
</evidence>
<keyword evidence="5 6" id="KW-0472">Membrane</keyword>
<organism evidence="7 8">
    <name type="scientific">Flavivirga aquimarina</name>
    <dbReference type="NCBI Taxonomy" id="2027862"/>
    <lineage>
        <taxon>Bacteria</taxon>
        <taxon>Pseudomonadati</taxon>
        <taxon>Bacteroidota</taxon>
        <taxon>Flavobacteriia</taxon>
        <taxon>Flavobacteriales</taxon>
        <taxon>Flavobacteriaceae</taxon>
        <taxon>Flavivirga</taxon>
    </lineage>
</organism>
<dbReference type="Pfam" id="PF13440">
    <property type="entry name" value="Polysacc_synt_3"/>
    <property type="match status" value="1"/>
</dbReference>
<dbReference type="InterPro" id="IPR044550">
    <property type="entry name" value="WzxE"/>
</dbReference>
<dbReference type="RefSeq" id="WP_303278662.1">
    <property type="nucleotide sequence ID" value="NZ_JAUOEK010000139.1"/>
</dbReference>
<evidence type="ECO:0000256" key="1">
    <source>
        <dbReference type="ARBA" id="ARBA00004651"/>
    </source>
</evidence>
<comment type="caution">
    <text evidence="7">The sequence shown here is derived from an EMBL/GenBank/DDBJ whole genome shotgun (WGS) entry which is preliminary data.</text>
</comment>
<feature type="transmembrane region" description="Helical" evidence="6">
    <location>
        <begin position="362"/>
        <end position="382"/>
    </location>
</feature>
<feature type="transmembrane region" description="Helical" evidence="6">
    <location>
        <begin position="115"/>
        <end position="135"/>
    </location>
</feature>
<reference evidence="7" key="1">
    <citation type="submission" date="2023-07" db="EMBL/GenBank/DDBJ databases">
        <title>Two novel species in the genus Flavivirga.</title>
        <authorList>
            <person name="Kwon K."/>
        </authorList>
    </citation>
    <scope>NUCLEOTIDE SEQUENCE</scope>
    <source>
        <strain evidence="7">KCTC 52353</strain>
    </source>
</reference>
<sequence length="420" mass="48016">MLLKVTSANTMLVLVRMGFSLISQKALAILIGADGIAQVGNLKNIVSFFEQFSVLGTSNGLIKYISEYKDDKKQLSHLFSTAFVFAAFASIFSFIILFFLSDVLNGLVFGIDNDYVYIFKILSFIIPFMGINAILNSLLNGVSAYKLFSKVNLFTIVVSTIIIVSFTFKKGTNGSLLAISLVPLIQFFGYLLMLSKKYKKHINLTKLSYNLYFKNKLMSYSFMTVIVILFINISEVAIRRLIEDKVSVLDAGYWTAMTSVSKTYMQFSAAIFPLYILPKYAKINDTFGFRREVKKIYKMLLPLIVIGMFLVFLFRDLIINVLYTEEFLSMSGLFKWQLMGDLIKFSAIVISYQFLAKKQIINFVFTEILSVLLFYGFSVYFVDYYGTEGIVIAHFVRYVLYFLVVLYILRHSFIGQNKLL</sequence>
<keyword evidence="8" id="KW-1185">Reference proteome</keyword>
<feature type="transmembrane region" description="Helical" evidence="6">
    <location>
        <begin position="147"/>
        <end position="168"/>
    </location>
</feature>
<dbReference type="EMBL" id="JAUOEK010000139">
    <property type="protein sequence ID" value="MDO5970922.1"/>
    <property type="molecule type" value="Genomic_DNA"/>
</dbReference>
<dbReference type="Proteomes" id="UP001176883">
    <property type="component" value="Unassembled WGS sequence"/>
</dbReference>
<dbReference type="PANTHER" id="PTHR30250">
    <property type="entry name" value="PST FAMILY PREDICTED COLANIC ACID TRANSPORTER"/>
    <property type="match status" value="1"/>
</dbReference>
<feature type="transmembrane region" description="Helical" evidence="6">
    <location>
        <begin position="174"/>
        <end position="194"/>
    </location>
</feature>
<evidence type="ECO:0000313" key="7">
    <source>
        <dbReference type="EMBL" id="MDO5970922.1"/>
    </source>
</evidence>
<dbReference type="PANTHER" id="PTHR30250:SF30">
    <property type="entry name" value="LIPID III FLIPPASE"/>
    <property type="match status" value="1"/>
</dbReference>
<evidence type="ECO:0000256" key="3">
    <source>
        <dbReference type="ARBA" id="ARBA00022692"/>
    </source>
</evidence>
<evidence type="ECO:0000256" key="6">
    <source>
        <dbReference type="SAM" id="Phobius"/>
    </source>
</evidence>
<feature type="transmembrane region" description="Helical" evidence="6">
    <location>
        <begin position="388"/>
        <end position="409"/>
    </location>
</feature>
<protein>
    <submittedName>
        <fullName evidence="7">O-antigen translocase</fullName>
    </submittedName>
</protein>
<dbReference type="InterPro" id="IPR050833">
    <property type="entry name" value="Poly_Biosynth_Transport"/>
</dbReference>
<evidence type="ECO:0000256" key="5">
    <source>
        <dbReference type="ARBA" id="ARBA00023136"/>
    </source>
</evidence>
<keyword evidence="4 6" id="KW-1133">Transmembrane helix</keyword>
<keyword evidence="3 6" id="KW-0812">Transmembrane</keyword>
<feature type="transmembrane region" description="Helical" evidence="6">
    <location>
        <begin position="334"/>
        <end position="355"/>
    </location>
</feature>
<name>A0ABT8WCP3_9FLAO</name>
<feature type="transmembrane region" description="Helical" evidence="6">
    <location>
        <begin position="253"/>
        <end position="276"/>
    </location>
</feature>
<keyword evidence="2" id="KW-1003">Cell membrane</keyword>
<accession>A0ABT8WCP3</accession>
<feature type="transmembrane region" description="Helical" evidence="6">
    <location>
        <begin position="215"/>
        <end position="233"/>
    </location>
</feature>